<dbReference type="InterPro" id="IPR006115">
    <property type="entry name" value="6PGDH_NADP-bd"/>
</dbReference>
<feature type="domain" description="6-phosphogluconate dehydrogenase NADP-binding" evidence="1">
    <location>
        <begin position="2"/>
        <end position="123"/>
    </location>
</feature>
<protein>
    <submittedName>
        <fullName evidence="3">3-hydroxyisobutyrate dehydrogenase-like beta-hydroxyacid dehydrogenase</fullName>
    </submittedName>
</protein>
<dbReference type="SUPFAM" id="SSF48179">
    <property type="entry name" value="6-phosphogluconate dehydrogenase C-terminal domain-like"/>
    <property type="match status" value="1"/>
</dbReference>
<dbReference type="Gene3D" id="1.10.1040.10">
    <property type="entry name" value="N-(1-d-carboxylethyl)-l-norvaline Dehydrogenase, domain 2"/>
    <property type="match status" value="1"/>
</dbReference>
<keyword evidence="4" id="KW-1185">Reference proteome</keyword>
<dbReference type="Gene3D" id="3.40.50.720">
    <property type="entry name" value="NAD(P)-binding Rossmann-like Domain"/>
    <property type="match status" value="1"/>
</dbReference>
<feature type="domain" description="Phosphogluconate dehydrogenase NAD-binding putative C-terminal" evidence="2">
    <location>
        <begin position="191"/>
        <end position="258"/>
    </location>
</feature>
<dbReference type="InterPro" id="IPR015814">
    <property type="entry name" value="Pgluconate_DH_NAD-bd_C"/>
</dbReference>
<evidence type="ECO:0000313" key="3">
    <source>
        <dbReference type="EMBL" id="MBM7839082.1"/>
    </source>
</evidence>
<dbReference type="RefSeq" id="WP_204466409.1">
    <property type="nucleotide sequence ID" value="NZ_JAFBCV010000006.1"/>
</dbReference>
<evidence type="ECO:0000259" key="1">
    <source>
        <dbReference type="Pfam" id="PF03446"/>
    </source>
</evidence>
<comment type="caution">
    <text evidence="3">The sequence shown here is derived from an EMBL/GenBank/DDBJ whole genome shotgun (WGS) entry which is preliminary data.</text>
</comment>
<dbReference type="SUPFAM" id="SSF51735">
    <property type="entry name" value="NAD(P)-binding Rossmann-fold domains"/>
    <property type="match status" value="1"/>
</dbReference>
<dbReference type="Pfam" id="PF03446">
    <property type="entry name" value="NAD_binding_2"/>
    <property type="match status" value="1"/>
</dbReference>
<sequence length="300" mass="32571">MIGFIGFGEAAYEMAKGLAQEGLTDMVAFDPLLQQPESGIEKKMKELDVSPCFEAKDVARQRKDLIVAVPAQYALNACESIKEQLTAAHLYIDVSASSPTVKKKIAQVVAEAGAESVDAAMLGPLTVNQHKVPMYSSGTGAQSFKDKMERYGMNITIVSNEAGDASSIKLLRSIYMKGTAALLVELVEASQKLNVADQVLTSIKGTMEANPFEQVVNQLVTGTAIHSKRRAIELEGSLELLTELGMNHLMTEASKAKLDYISQFELRNAFQGTRPDDWQEVVQVIAKAKQSMQKGGVNAR</sequence>
<dbReference type="Proteomes" id="UP001179280">
    <property type="component" value="Unassembled WGS sequence"/>
</dbReference>
<proteinExistence type="predicted"/>
<name>A0ABS2SXW1_9BACI</name>
<dbReference type="Pfam" id="PF09130">
    <property type="entry name" value="DUF1932"/>
    <property type="match status" value="1"/>
</dbReference>
<gene>
    <name evidence="3" type="ORF">JOC54_002352</name>
</gene>
<dbReference type="InterPro" id="IPR008927">
    <property type="entry name" value="6-PGluconate_DH-like_C_sf"/>
</dbReference>
<dbReference type="InterPro" id="IPR013328">
    <property type="entry name" value="6PGD_dom2"/>
</dbReference>
<dbReference type="InterPro" id="IPR036291">
    <property type="entry name" value="NAD(P)-bd_dom_sf"/>
</dbReference>
<reference evidence="3" key="1">
    <citation type="submission" date="2021-01" db="EMBL/GenBank/DDBJ databases">
        <title>Genomic Encyclopedia of Type Strains, Phase IV (KMG-IV): sequencing the most valuable type-strain genomes for metagenomic binning, comparative biology and taxonomic classification.</title>
        <authorList>
            <person name="Goeker M."/>
        </authorList>
    </citation>
    <scope>NUCLEOTIDE SEQUENCE</scope>
    <source>
        <strain evidence="3">DSM 21943</strain>
    </source>
</reference>
<dbReference type="EMBL" id="JAFBCV010000006">
    <property type="protein sequence ID" value="MBM7839082.1"/>
    <property type="molecule type" value="Genomic_DNA"/>
</dbReference>
<accession>A0ABS2SXW1</accession>
<organism evidence="3 4">
    <name type="scientific">Shouchella xiaoxiensis</name>
    <dbReference type="NCBI Taxonomy" id="766895"/>
    <lineage>
        <taxon>Bacteria</taxon>
        <taxon>Bacillati</taxon>
        <taxon>Bacillota</taxon>
        <taxon>Bacilli</taxon>
        <taxon>Bacillales</taxon>
        <taxon>Bacillaceae</taxon>
        <taxon>Shouchella</taxon>
    </lineage>
</organism>
<evidence type="ECO:0000313" key="4">
    <source>
        <dbReference type="Proteomes" id="UP001179280"/>
    </source>
</evidence>
<evidence type="ECO:0000259" key="2">
    <source>
        <dbReference type="Pfam" id="PF09130"/>
    </source>
</evidence>